<reference evidence="2" key="1">
    <citation type="journal article" date="2019" name="Int. J. Syst. Evol. Microbiol.">
        <title>The Global Catalogue of Microorganisms (GCM) 10K type strain sequencing project: providing services to taxonomists for standard genome sequencing and annotation.</title>
        <authorList>
            <consortium name="The Broad Institute Genomics Platform"/>
            <consortium name="The Broad Institute Genome Sequencing Center for Infectious Disease"/>
            <person name="Wu L."/>
            <person name="Ma J."/>
        </authorList>
    </citation>
    <scope>NUCLEOTIDE SEQUENCE [LARGE SCALE GENOMIC DNA]</scope>
    <source>
        <strain evidence="2">JCM 17975</strain>
    </source>
</reference>
<sequence length="132" mass="14216">MTTTSIGVDRVAHALSQIAALCHVKLIEVSVRPEALWFETARHTEQVLLLAAQVATRDCSGAAFLAAVLDLDPATSRFEILKHEEFDPGASVPGRCTQCPRWRGWMAGSHRHTPLSVTVGCARQDGASPVEG</sequence>
<organism evidence="1 2">
    <name type="scientific">Promicromonospora umidemergens</name>
    <dbReference type="NCBI Taxonomy" id="629679"/>
    <lineage>
        <taxon>Bacteria</taxon>
        <taxon>Bacillati</taxon>
        <taxon>Actinomycetota</taxon>
        <taxon>Actinomycetes</taxon>
        <taxon>Micrococcales</taxon>
        <taxon>Promicromonosporaceae</taxon>
        <taxon>Promicromonospora</taxon>
    </lineage>
</organism>
<dbReference type="EMBL" id="BAABHM010000033">
    <property type="protein sequence ID" value="GAA4720302.1"/>
    <property type="molecule type" value="Genomic_DNA"/>
</dbReference>
<keyword evidence="2" id="KW-1185">Reference proteome</keyword>
<evidence type="ECO:0000313" key="1">
    <source>
        <dbReference type="EMBL" id="GAA4720302.1"/>
    </source>
</evidence>
<protein>
    <submittedName>
        <fullName evidence="1">Uncharacterized protein</fullName>
    </submittedName>
</protein>
<name>A0ABP8Y415_9MICO</name>
<evidence type="ECO:0000313" key="2">
    <source>
        <dbReference type="Proteomes" id="UP001500843"/>
    </source>
</evidence>
<dbReference type="Proteomes" id="UP001500843">
    <property type="component" value="Unassembled WGS sequence"/>
</dbReference>
<accession>A0ABP8Y415</accession>
<comment type="caution">
    <text evidence="1">The sequence shown here is derived from an EMBL/GenBank/DDBJ whole genome shotgun (WGS) entry which is preliminary data.</text>
</comment>
<dbReference type="RefSeq" id="WP_253877752.1">
    <property type="nucleotide sequence ID" value="NZ_BAABHM010000033.1"/>
</dbReference>
<gene>
    <name evidence="1" type="ORF">GCM10023198_50340</name>
</gene>
<proteinExistence type="predicted"/>